<reference evidence="12" key="1">
    <citation type="journal article" date="2019" name="Int. J. Syst. Evol. Microbiol.">
        <title>The Global Catalogue of Microorganisms (GCM) 10K type strain sequencing project: providing services to taxonomists for standard genome sequencing and annotation.</title>
        <authorList>
            <consortium name="The Broad Institute Genomics Platform"/>
            <consortium name="The Broad Institute Genome Sequencing Center for Infectious Disease"/>
            <person name="Wu L."/>
            <person name="Ma J."/>
        </authorList>
    </citation>
    <scope>NUCLEOTIDE SEQUENCE [LARGE SCALE GENOMIC DNA]</scope>
    <source>
        <strain evidence="12">JCM 32226</strain>
    </source>
</reference>
<dbReference type="SUPFAM" id="SSF54523">
    <property type="entry name" value="Pili subunits"/>
    <property type="match status" value="1"/>
</dbReference>
<evidence type="ECO:0000256" key="9">
    <source>
        <dbReference type="RuleBase" id="RU368030"/>
    </source>
</evidence>
<evidence type="ECO:0000256" key="3">
    <source>
        <dbReference type="ARBA" id="ARBA00022475"/>
    </source>
</evidence>
<evidence type="ECO:0000259" key="10">
    <source>
        <dbReference type="Pfam" id="PF02501"/>
    </source>
</evidence>
<name>A0ABP8QFJ3_9GAMM</name>
<dbReference type="InterPro" id="IPR045584">
    <property type="entry name" value="Pilin-like"/>
</dbReference>
<evidence type="ECO:0000256" key="7">
    <source>
        <dbReference type="ARBA" id="ARBA00022989"/>
    </source>
</evidence>
<evidence type="ECO:0000313" key="11">
    <source>
        <dbReference type="EMBL" id="GAA4502590.1"/>
    </source>
</evidence>
<keyword evidence="4 9" id="KW-0488">Methylation</keyword>
<keyword evidence="7" id="KW-1133">Transmembrane helix</keyword>
<proteinExistence type="inferred from homology"/>
<dbReference type="EMBL" id="BAABFC010000021">
    <property type="protein sequence ID" value="GAA4502590.1"/>
    <property type="molecule type" value="Genomic_DNA"/>
</dbReference>
<keyword evidence="3" id="KW-1003">Cell membrane</keyword>
<dbReference type="Pfam" id="PF07963">
    <property type="entry name" value="N_methyl"/>
    <property type="match status" value="1"/>
</dbReference>
<comment type="subunit">
    <text evidence="9">Type II secretion is composed of four main components: the outer membrane complex, the inner membrane complex, the cytoplasmic secretion ATPase and the periplasm-spanning pseudopilus.</text>
</comment>
<evidence type="ECO:0000256" key="8">
    <source>
        <dbReference type="ARBA" id="ARBA00023136"/>
    </source>
</evidence>
<dbReference type="PROSITE" id="PS00409">
    <property type="entry name" value="PROKAR_NTER_METHYL"/>
    <property type="match status" value="1"/>
</dbReference>
<gene>
    <name evidence="11" type="primary">exeI</name>
    <name evidence="11" type="ORF">GCM10023095_27420</name>
</gene>
<comment type="caution">
    <text evidence="11">The sequence shown here is derived from an EMBL/GenBank/DDBJ whole genome shotgun (WGS) entry which is preliminary data.</text>
</comment>
<sequence length="119" mass="13314">MKAAGMTLLEVMVALAVFAVAGLALVKSAGDQVSGLGYLESRTFANWVADNQMAERRLEGKWPSLSWVNGKEEMAGRTWYWRWQGVQTADDSFRALDVEVRAEEKDESPLVTLRSYVNQ</sequence>
<dbReference type="InterPro" id="IPR003413">
    <property type="entry name" value="T2SS_GspI_C"/>
</dbReference>
<dbReference type="InterPro" id="IPR012902">
    <property type="entry name" value="N_methyl_site"/>
</dbReference>
<evidence type="ECO:0000256" key="1">
    <source>
        <dbReference type="ARBA" id="ARBA00004377"/>
    </source>
</evidence>
<accession>A0ABP8QFJ3</accession>
<dbReference type="PANTHER" id="PTHR38779:SF2">
    <property type="entry name" value="TYPE II SECRETION SYSTEM PROTEIN I-RELATED"/>
    <property type="match status" value="1"/>
</dbReference>
<comment type="similarity">
    <text evidence="2 9">Belongs to the GSP I family.</text>
</comment>
<evidence type="ECO:0000313" key="12">
    <source>
        <dbReference type="Proteomes" id="UP001501321"/>
    </source>
</evidence>
<evidence type="ECO:0000256" key="6">
    <source>
        <dbReference type="ARBA" id="ARBA00022692"/>
    </source>
</evidence>
<evidence type="ECO:0000256" key="5">
    <source>
        <dbReference type="ARBA" id="ARBA00022519"/>
    </source>
</evidence>
<dbReference type="NCBIfam" id="TIGR02532">
    <property type="entry name" value="IV_pilin_GFxxxE"/>
    <property type="match status" value="1"/>
</dbReference>
<organism evidence="11 12">
    <name type="scientific">Pseudaeromonas paramecii</name>
    <dbReference type="NCBI Taxonomy" id="2138166"/>
    <lineage>
        <taxon>Bacteria</taxon>
        <taxon>Pseudomonadati</taxon>
        <taxon>Pseudomonadota</taxon>
        <taxon>Gammaproteobacteria</taxon>
        <taxon>Aeromonadales</taxon>
        <taxon>Aeromonadaceae</taxon>
        <taxon>Pseudaeromonas</taxon>
    </lineage>
</organism>
<keyword evidence="6" id="KW-0812">Transmembrane</keyword>
<keyword evidence="12" id="KW-1185">Reference proteome</keyword>
<feature type="domain" description="Type II secretion system protein GspI C-terminal" evidence="10">
    <location>
        <begin position="39"/>
        <end position="117"/>
    </location>
</feature>
<comment type="function">
    <text evidence="9">Component of the type II secretion system required for the energy-dependent secretion of extracellular factors such as proteases and toxins from the periplasm.</text>
</comment>
<protein>
    <recommendedName>
        <fullName evidence="9">Type II secretion system protein I</fullName>
        <shortName evidence="9">T2SS minor pseudopilin I</shortName>
    </recommendedName>
</protein>
<keyword evidence="8" id="KW-0472">Membrane</keyword>
<dbReference type="RefSeq" id="WP_345014099.1">
    <property type="nucleotide sequence ID" value="NZ_BAABFC010000021.1"/>
</dbReference>
<dbReference type="Proteomes" id="UP001501321">
    <property type="component" value="Unassembled WGS sequence"/>
</dbReference>
<dbReference type="PANTHER" id="PTHR38779">
    <property type="entry name" value="TYPE II SECRETION SYSTEM PROTEIN I-RELATED"/>
    <property type="match status" value="1"/>
</dbReference>
<evidence type="ECO:0000256" key="2">
    <source>
        <dbReference type="ARBA" id="ARBA00008358"/>
    </source>
</evidence>
<dbReference type="Pfam" id="PF02501">
    <property type="entry name" value="T2SSI"/>
    <property type="match status" value="1"/>
</dbReference>
<evidence type="ECO:0000256" key="4">
    <source>
        <dbReference type="ARBA" id="ARBA00022481"/>
    </source>
</evidence>
<dbReference type="InterPro" id="IPR010052">
    <property type="entry name" value="T2SS_protein-GspI"/>
</dbReference>
<keyword evidence="5 9" id="KW-0997">Cell inner membrane</keyword>
<dbReference type="Gene3D" id="3.30.1300.30">
    <property type="entry name" value="GSPII I/J protein-like"/>
    <property type="match status" value="1"/>
</dbReference>
<dbReference type="NCBIfam" id="TIGR01707">
    <property type="entry name" value="gspI"/>
    <property type="match status" value="1"/>
</dbReference>
<comment type="subcellular location">
    <subcellularLocation>
        <location evidence="1 9">Cell inner membrane</location>
        <topology evidence="1 9">Single-pass membrane protein</topology>
    </subcellularLocation>
</comment>
<comment type="PTM">
    <text evidence="9">Cleaved by prepilin peptidase.</text>
</comment>